<keyword evidence="1" id="KW-1133">Transmembrane helix</keyword>
<sequence length="229" mass="25712">MQDTFWLNDPTILFNKDSVGQVWPSPGMTSNEKLNAITRLVILLTILGYLVTSNFRVIVSGVVTIFAVTILKYLKKDDDIKQSVQKAAKEGFSTLDRETLSRMRFEKPTATNPMMNVLLPQIQDTPNRPAAAPAFNPVVVEDINKKTQEMVVNNFDDKKGIDDRLFKDLGDSFQFDRSMIHFNSTANTTIPNDQKSFAEFCYGDMISCKDGNELACTQSMPPNWINGGN</sequence>
<evidence type="ECO:0000256" key="1">
    <source>
        <dbReference type="SAM" id="Phobius"/>
    </source>
</evidence>
<dbReference type="AlphaFoldDB" id="A0A6C0LKI7"/>
<name>A0A6C0LKI7_9ZZZZ</name>
<evidence type="ECO:0000313" key="3">
    <source>
        <dbReference type="EMBL" id="QHU30201.1"/>
    </source>
</evidence>
<accession>A0A6C0LKI7</accession>
<organism evidence="3">
    <name type="scientific">viral metagenome</name>
    <dbReference type="NCBI Taxonomy" id="1070528"/>
    <lineage>
        <taxon>unclassified sequences</taxon>
        <taxon>metagenomes</taxon>
        <taxon>organismal metagenomes</taxon>
    </lineage>
</organism>
<reference evidence="3" key="1">
    <citation type="journal article" date="2020" name="Nature">
        <title>Giant virus diversity and host interactions through global metagenomics.</title>
        <authorList>
            <person name="Schulz F."/>
            <person name="Roux S."/>
            <person name="Paez-Espino D."/>
            <person name="Jungbluth S."/>
            <person name="Walsh D.A."/>
            <person name="Denef V.J."/>
            <person name="McMahon K.D."/>
            <person name="Konstantinidis K.T."/>
            <person name="Eloe-Fadrosh E.A."/>
            <person name="Kyrpides N.C."/>
            <person name="Woyke T."/>
        </authorList>
    </citation>
    <scope>NUCLEOTIDE SEQUENCE</scope>
    <source>
        <strain evidence="3">GVMAG-M-3300027833-11</strain>
    </source>
</reference>
<protein>
    <recommendedName>
        <fullName evidence="2">Minor capsid protein P9 transmembrane helices domain-containing protein</fullName>
    </recommendedName>
</protein>
<proteinExistence type="predicted"/>
<feature type="domain" description="Minor capsid protein P9 transmembrane helices" evidence="2">
    <location>
        <begin position="5"/>
        <end position="72"/>
    </location>
</feature>
<dbReference type="InterPro" id="IPR043915">
    <property type="entry name" value="P9_TM"/>
</dbReference>
<dbReference type="Pfam" id="PF19066">
    <property type="entry name" value="P9_TM"/>
    <property type="match status" value="1"/>
</dbReference>
<dbReference type="EMBL" id="MN740504">
    <property type="protein sequence ID" value="QHU30201.1"/>
    <property type="molecule type" value="Genomic_DNA"/>
</dbReference>
<feature type="transmembrane region" description="Helical" evidence="1">
    <location>
        <begin position="34"/>
        <end position="51"/>
    </location>
</feature>
<keyword evidence="1" id="KW-0812">Transmembrane</keyword>
<evidence type="ECO:0000259" key="2">
    <source>
        <dbReference type="Pfam" id="PF19066"/>
    </source>
</evidence>
<keyword evidence="1" id="KW-0472">Membrane</keyword>